<keyword evidence="6" id="KW-0472">Membrane</keyword>
<feature type="region of interest" description="Disordered" evidence="5">
    <location>
        <begin position="1650"/>
        <end position="1676"/>
    </location>
</feature>
<dbReference type="PROSITE" id="PS50011">
    <property type="entry name" value="PROTEIN_KINASE_DOM"/>
    <property type="match status" value="1"/>
</dbReference>
<feature type="domain" description="Protein kinase" evidence="7">
    <location>
        <begin position="1075"/>
        <end position="1345"/>
    </location>
</feature>
<protein>
    <recommendedName>
        <fullName evidence="7">Protein kinase domain-containing protein</fullName>
    </recommendedName>
</protein>
<feature type="region of interest" description="Disordered" evidence="5">
    <location>
        <begin position="272"/>
        <end position="372"/>
    </location>
</feature>
<feature type="region of interest" description="Disordered" evidence="5">
    <location>
        <begin position="686"/>
        <end position="742"/>
    </location>
</feature>
<evidence type="ECO:0000256" key="4">
    <source>
        <dbReference type="ARBA" id="ARBA00022840"/>
    </source>
</evidence>
<feature type="transmembrane region" description="Helical" evidence="6">
    <location>
        <begin position="168"/>
        <end position="185"/>
    </location>
</feature>
<evidence type="ECO:0000313" key="9">
    <source>
        <dbReference type="Proteomes" id="UP001165065"/>
    </source>
</evidence>
<comment type="caution">
    <text evidence="8">The sequence shown here is derived from an EMBL/GenBank/DDBJ whole genome shotgun (WGS) entry which is preliminary data.</text>
</comment>
<dbReference type="SMART" id="SM00220">
    <property type="entry name" value="S_TKc"/>
    <property type="match status" value="1"/>
</dbReference>
<feature type="transmembrane region" description="Helical" evidence="6">
    <location>
        <begin position="131"/>
        <end position="156"/>
    </location>
</feature>
<dbReference type="InterPro" id="IPR000719">
    <property type="entry name" value="Prot_kinase_dom"/>
</dbReference>
<evidence type="ECO:0000256" key="1">
    <source>
        <dbReference type="ARBA" id="ARBA00022679"/>
    </source>
</evidence>
<accession>A0A9W7LBK7</accession>
<dbReference type="PANTHER" id="PTHR44329:SF288">
    <property type="entry name" value="MITOGEN-ACTIVATED PROTEIN KINASE KINASE KINASE 20"/>
    <property type="match status" value="1"/>
</dbReference>
<feature type="compositionally biased region" description="Basic and acidic residues" evidence="5">
    <location>
        <begin position="1655"/>
        <end position="1668"/>
    </location>
</feature>
<keyword evidence="6" id="KW-1133">Transmembrane helix</keyword>
<dbReference type="InterPro" id="IPR001245">
    <property type="entry name" value="Ser-Thr/Tyr_kinase_cat_dom"/>
</dbReference>
<name>A0A9W7LBK7_9STRA</name>
<dbReference type="SUPFAM" id="SSF55961">
    <property type="entry name" value="Bet v1-like"/>
    <property type="match status" value="1"/>
</dbReference>
<dbReference type="InterPro" id="IPR023393">
    <property type="entry name" value="START-like_dom_sf"/>
</dbReference>
<feature type="compositionally biased region" description="Basic and acidic residues" evidence="5">
    <location>
        <begin position="352"/>
        <end position="370"/>
    </location>
</feature>
<evidence type="ECO:0000313" key="8">
    <source>
        <dbReference type="EMBL" id="GMI43632.1"/>
    </source>
</evidence>
<feature type="transmembrane region" description="Helical" evidence="6">
    <location>
        <begin position="821"/>
        <end position="842"/>
    </location>
</feature>
<reference evidence="9" key="1">
    <citation type="journal article" date="2023" name="Commun. Biol.">
        <title>Genome analysis of Parmales, the sister group of diatoms, reveals the evolutionary specialization of diatoms from phago-mixotrophs to photoautotrophs.</title>
        <authorList>
            <person name="Ban H."/>
            <person name="Sato S."/>
            <person name="Yoshikawa S."/>
            <person name="Yamada K."/>
            <person name="Nakamura Y."/>
            <person name="Ichinomiya M."/>
            <person name="Sato N."/>
            <person name="Blanc-Mathieu R."/>
            <person name="Endo H."/>
            <person name="Kuwata A."/>
            <person name="Ogata H."/>
        </authorList>
    </citation>
    <scope>NUCLEOTIDE SEQUENCE [LARGE SCALE GENOMIC DNA]</scope>
</reference>
<evidence type="ECO:0000256" key="2">
    <source>
        <dbReference type="ARBA" id="ARBA00022741"/>
    </source>
</evidence>
<feature type="transmembrane region" description="Helical" evidence="6">
    <location>
        <begin position="862"/>
        <end position="882"/>
    </location>
</feature>
<dbReference type="Proteomes" id="UP001165065">
    <property type="component" value="Unassembled WGS sequence"/>
</dbReference>
<dbReference type="PROSITE" id="PS00108">
    <property type="entry name" value="PROTEIN_KINASE_ST"/>
    <property type="match status" value="1"/>
</dbReference>
<keyword evidence="1" id="KW-0808">Transferase</keyword>
<feature type="compositionally biased region" description="Basic and acidic residues" evidence="5">
    <location>
        <begin position="701"/>
        <end position="718"/>
    </location>
</feature>
<dbReference type="InterPro" id="IPR008271">
    <property type="entry name" value="Ser/Thr_kinase_AS"/>
</dbReference>
<dbReference type="OrthoDB" id="4062651at2759"/>
<dbReference type="EMBL" id="BRYA01001457">
    <property type="protein sequence ID" value="GMI43632.1"/>
    <property type="molecule type" value="Genomic_DNA"/>
</dbReference>
<keyword evidence="6" id="KW-0812">Transmembrane</keyword>
<dbReference type="GO" id="GO:0004674">
    <property type="term" value="F:protein serine/threonine kinase activity"/>
    <property type="evidence" value="ECO:0007669"/>
    <property type="project" value="TreeGrafter"/>
</dbReference>
<sequence length="1676" mass="192252">MERYTPSGNDEEIVSGHIPMRSKASLKSQVLTLLYVDVSLASIKALVMWHESDKEKEIREALKTTDTLLPPAWQSSSPQLPHFLIPSLYKVFYILNVIIILRSFYTIYLHEKQGIKEWKSPPPCYFTIPTILLYYAIATYEVTLHGHDVMLIYLTFSLDFFSHKLNSLSRALIALLISTFARNIIRGDNAREVFCGVTVLGGIGEESSVGIFSRIMSICNSERNRFASIWVIFCAYIVYSSSEWHALGFLCDNASIPMRLLLKYLGDFENKRGNNSSRGNHHDRWERKVKGGEDEDEDDRGEDDEEDEDDDGEEEEEKLKNKDKDEEEMNSDNSNRRSERNSSSPRQNRTPGEPERTERTMPRYERKSAPTKDMSAFENHSVTGYNPEEEVNLRDLLGMYHASGLDDLKGEDYLLKEGSTYAEEYNIRLGGEAKPNKKSGQMAGKAAGIVATSVSQICAWCWNFCSEERMKANALVDVHREIAALDSDHSMTVFIQKFFPPPHCNRDFLLRQVWKRADEHTVFVYMYDDKSSSHLFNETFYRATADGTKETRRASLKSILVLQEEIGEDSKGAGGKNTKVSQLCVMDLNGKMDDSLTLGALKSCMKLINELQAFFPSRNPGGVLMGNMYDEKCGPNALNDHFSDTLSMNSTTSTTIAHDVHDLHKRDVNLAGFQCLLNEAENVSLHSDSNRLNQQQLPDSSKSESPEHSPSDSGKTLRSDGQTTTDSPVPSPRQSFTHFEDNDEEGGGFVFWLIKNRWDMLLTKASSTNAAPSTASDKKIFEMEEVRDIRLLYRNAEFKDTNVEKDYNDYFSISQMRNLELTARILFLSLSLSFATLLYYFIRIHIHQKDQLYQEPDNLIMGQQILILSLTLLICLDSLYLIKGLKQTTDKDGYKFLMLGVHLLSGLVFGLKLVTERIVNNLLFSEDDRDQQERSTLPSSFVYVLYASVWLSSQIFLSITSSVQPRVAKPHLLVHSLIILLRLASITDDRNYTWVLHRMILPTTMMLVCFFYNQVQDTHLRSAFKTLYINFNEEYNYRVGRFNSAYNQQQMEDIQIASNQFRDGYQGRDISFEELEFQKQIGQGAMCTVHMAIYRNKIVAVRQLIMSQINRYSAANFVSEMCLLSKLSHPNIICLYGVVQFNSTTRSHLSMVLEYASEGSVYDYLRAHESVDWQGYKRDISLGIATGMLYLHSMVSPILHRDLKTSNCLVTEWREVKICDFGACCYLHSKDTPETSEIIGSKYHMSPEMLSGDKYDEKTDVFSFGSVLADIGMGGNLQKLFLNRPNGPKAFDFNEFIIRGWSPPLPNAWTVEMPIIADLIGQCWSKDPKNRPTFRKIKSTLRHWSGKLTRKLNESAVLRATTEYTEEENRLLKEDINISEQLNVPPENLKLDKQNSFLLQRKWFTTANKNGRTTWEIHIEKTLSFPSWEVLDFIIDVENTERMNNMRTRGIYNCKVLQMENEHNKVVTTSMMINSKKFTLISKMMWKEVTKDYFFLSNKHTNDPACRRKVDLEAGASYLNVSDTMSIQGSPDGESCHIIINRRLKDPQMIKLSNIEPFNSLSIAETEAIEVVLKKRRLQKIVNMQKLGERAQRYKRGNGFVDLENYEVSMEITDFTYQADKTVDTNQPWISSKAMDQDYRRWKKRNRVMTGGSEEQVKVEEQKKKEGEMSMGVISE</sequence>
<gene>
    <name evidence="8" type="ORF">TrCOL_g7831</name>
</gene>
<proteinExistence type="predicted"/>
<evidence type="ECO:0000256" key="5">
    <source>
        <dbReference type="SAM" id="MobiDB-lite"/>
    </source>
</evidence>
<feature type="transmembrane region" description="Helical" evidence="6">
    <location>
        <begin position="894"/>
        <end position="914"/>
    </location>
</feature>
<evidence type="ECO:0000256" key="6">
    <source>
        <dbReference type="SAM" id="Phobius"/>
    </source>
</evidence>
<evidence type="ECO:0000259" key="7">
    <source>
        <dbReference type="PROSITE" id="PS50011"/>
    </source>
</evidence>
<dbReference type="GO" id="GO:0005524">
    <property type="term" value="F:ATP binding"/>
    <property type="evidence" value="ECO:0007669"/>
    <property type="project" value="UniProtKB-KW"/>
</dbReference>
<keyword evidence="4" id="KW-0067">ATP-binding</keyword>
<keyword evidence="9" id="KW-1185">Reference proteome</keyword>
<dbReference type="SUPFAM" id="SSF56112">
    <property type="entry name" value="Protein kinase-like (PK-like)"/>
    <property type="match status" value="1"/>
</dbReference>
<evidence type="ECO:0000256" key="3">
    <source>
        <dbReference type="ARBA" id="ARBA00022777"/>
    </source>
</evidence>
<feature type="compositionally biased region" description="Polar residues" evidence="5">
    <location>
        <begin position="686"/>
        <end position="697"/>
    </location>
</feature>
<feature type="compositionally biased region" description="Polar residues" evidence="5">
    <location>
        <begin position="719"/>
        <end position="737"/>
    </location>
</feature>
<feature type="transmembrane region" description="Helical" evidence="6">
    <location>
        <begin position="994"/>
        <end position="1012"/>
    </location>
</feature>
<dbReference type="InterPro" id="IPR011009">
    <property type="entry name" value="Kinase-like_dom_sf"/>
</dbReference>
<feature type="compositionally biased region" description="Basic and acidic residues" evidence="5">
    <location>
        <begin position="280"/>
        <end position="292"/>
    </location>
</feature>
<feature type="compositionally biased region" description="Acidic residues" evidence="5">
    <location>
        <begin position="293"/>
        <end position="316"/>
    </location>
</feature>
<dbReference type="PANTHER" id="PTHR44329">
    <property type="entry name" value="SERINE/THREONINE-PROTEIN KINASE TNNI3K-RELATED"/>
    <property type="match status" value="1"/>
</dbReference>
<organism evidence="8 9">
    <name type="scientific">Triparma columacea</name>
    <dbReference type="NCBI Taxonomy" id="722753"/>
    <lineage>
        <taxon>Eukaryota</taxon>
        <taxon>Sar</taxon>
        <taxon>Stramenopiles</taxon>
        <taxon>Ochrophyta</taxon>
        <taxon>Bolidophyceae</taxon>
        <taxon>Parmales</taxon>
        <taxon>Triparmaceae</taxon>
        <taxon>Triparma</taxon>
    </lineage>
</organism>
<feature type="transmembrane region" description="Helical" evidence="6">
    <location>
        <begin position="91"/>
        <end position="110"/>
    </location>
</feature>
<dbReference type="Pfam" id="PF07714">
    <property type="entry name" value="PK_Tyr_Ser-Thr"/>
    <property type="match status" value="1"/>
</dbReference>
<dbReference type="Gene3D" id="1.10.510.10">
    <property type="entry name" value="Transferase(Phosphotransferase) domain 1"/>
    <property type="match status" value="1"/>
</dbReference>
<dbReference type="Gene3D" id="3.30.530.20">
    <property type="match status" value="1"/>
</dbReference>
<keyword evidence="2" id="KW-0547">Nucleotide-binding</keyword>
<keyword evidence="3" id="KW-0418">Kinase</keyword>
<dbReference type="InterPro" id="IPR051681">
    <property type="entry name" value="Ser/Thr_Kinases-Pseudokinases"/>
</dbReference>